<evidence type="ECO:0000256" key="8">
    <source>
        <dbReference type="ARBA" id="ARBA00022741"/>
    </source>
</evidence>
<evidence type="ECO:0000256" key="5">
    <source>
        <dbReference type="ARBA" id="ARBA00022606"/>
    </source>
</evidence>
<accession>A0A5M6I2H7</accession>
<evidence type="ECO:0000256" key="9">
    <source>
        <dbReference type="ARBA" id="ARBA00022777"/>
    </source>
</evidence>
<dbReference type="SMART" id="SM00086">
    <property type="entry name" value="PAC"/>
    <property type="match status" value="1"/>
</dbReference>
<dbReference type="Pfam" id="PF07536">
    <property type="entry name" value="HWE_HK"/>
    <property type="match status" value="1"/>
</dbReference>
<evidence type="ECO:0000256" key="4">
    <source>
        <dbReference type="ARBA" id="ARBA00022553"/>
    </source>
</evidence>
<comment type="catalytic activity">
    <reaction evidence="1">
        <text>ATP + protein L-histidine = ADP + protein N-phospho-L-histidine.</text>
        <dbReference type="EC" id="2.7.13.3"/>
    </reaction>
</comment>
<keyword evidence="12" id="KW-0675">Receptor</keyword>
<dbReference type="PROSITE" id="PS50113">
    <property type="entry name" value="PAC"/>
    <property type="match status" value="1"/>
</dbReference>
<dbReference type="GO" id="GO:0009881">
    <property type="term" value="F:photoreceptor activity"/>
    <property type="evidence" value="ECO:0007669"/>
    <property type="project" value="UniProtKB-KW"/>
</dbReference>
<dbReference type="Pfam" id="PF08448">
    <property type="entry name" value="PAS_4"/>
    <property type="match status" value="1"/>
</dbReference>
<dbReference type="OrthoDB" id="341208at2"/>
<evidence type="ECO:0000313" key="16">
    <source>
        <dbReference type="Proteomes" id="UP000323886"/>
    </source>
</evidence>
<dbReference type="InterPro" id="IPR001610">
    <property type="entry name" value="PAC"/>
</dbReference>
<dbReference type="AlphaFoldDB" id="A0A5M6I2H7"/>
<dbReference type="GO" id="GO:0004673">
    <property type="term" value="F:protein histidine kinase activity"/>
    <property type="evidence" value="ECO:0007669"/>
    <property type="project" value="UniProtKB-EC"/>
</dbReference>
<evidence type="ECO:0000256" key="1">
    <source>
        <dbReference type="ARBA" id="ARBA00000085"/>
    </source>
</evidence>
<gene>
    <name evidence="15" type="ORF">F1193_05565</name>
</gene>
<keyword evidence="4" id="KW-0597">Phosphoprotein</keyword>
<dbReference type="Gene3D" id="3.30.450.20">
    <property type="entry name" value="PAS domain"/>
    <property type="match status" value="3"/>
</dbReference>
<dbReference type="InterPro" id="IPR013656">
    <property type="entry name" value="PAS_4"/>
</dbReference>
<keyword evidence="9" id="KW-0418">Kinase</keyword>
<feature type="region of interest" description="Disordered" evidence="13">
    <location>
        <begin position="235"/>
        <end position="259"/>
    </location>
</feature>
<evidence type="ECO:0000256" key="12">
    <source>
        <dbReference type="ARBA" id="ARBA00023170"/>
    </source>
</evidence>
<keyword evidence="3" id="KW-0600">Photoreceptor protein</keyword>
<dbReference type="PANTHER" id="PTHR41523:SF7">
    <property type="entry name" value="HISTIDINE KINASE"/>
    <property type="match status" value="1"/>
</dbReference>
<dbReference type="EMBL" id="VWPL01000007">
    <property type="protein sequence ID" value="KAA5602372.1"/>
    <property type="molecule type" value="Genomic_DNA"/>
</dbReference>
<dbReference type="InterPro" id="IPR011102">
    <property type="entry name" value="Sig_transdc_His_kinase_HWE"/>
</dbReference>
<dbReference type="CDD" id="cd18773">
    <property type="entry name" value="PDC1_HK_sensor"/>
    <property type="match status" value="1"/>
</dbReference>
<dbReference type="Gene3D" id="3.30.565.10">
    <property type="entry name" value="Histidine kinase-like ATPase, C-terminal domain"/>
    <property type="match status" value="1"/>
</dbReference>
<keyword evidence="5" id="KW-0716">Sensory transduction</keyword>
<evidence type="ECO:0000256" key="10">
    <source>
        <dbReference type="ARBA" id="ARBA00022840"/>
    </source>
</evidence>
<dbReference type="Proteomes" id="UP000323886">
    <property type="component" value="Unassembled WGS sequence"/>
</dbReference>
<dbReference type="InterPro" id="IPR036890">
    <property type="entry name" value="HATPase_C_sf"/>
</dbReference>
<evidence type="ECO:0000256" key="3">
    <source>
        <dbReference type="ARBA" id="ARBA00022543"/>
    </source>
</evidence>
<keyword evidence="10" id="KW-0067">ATP-binding</keyword>
<proteinExistence type="predicted"/>
<evidence type="ECO:0000256" key="11">
    <source>
        <dbReference type="ARBA" id="ARBA00022991"/>
    </source>
</evidence>
<dbReference type="CDD" id="cd12915">
    <property type="entry name" value="PDC2_DGC_like"/>
    <property type="match status" value="1"/>
</dbReference>
<dbReference type="InterPro" id="IPR000700">
    <property type="entry name" value="PAS-assoc_C"/>
</dbReference>
<keyword evidence="8" id="KW-0547">Nucleotide-binding</keyword>
<organism evidence="15 16">
    <name type="scientific">Blastochloris sulfoviridis</name>
    <dbReference type="NCBI Taxonomy" id="50712"/>
    <lineage>
        <taxon>Bacteria</taxon>
        <taxon>Pseudomonadati</taxon>
        <taxon>Pseudomonadota</taxon>
        <taxon>Alphaproteobacteria</taxon>
        <taxon>Hyphomicrobiales</taxon>
        <taxon>Blastochloridaceae</taxon>
        <taxon>Blastochloris</taxon>
    </lineage>
</organism>
<evidence type="ECO:0000256" key="6">
    <source>
        <dbReference type="ARBA" id="ARBA00022679"/>
    </source>
</evidence>
<evidence type="ECO:0000313" key="15">
    <source>
        <dbReference type="EMBL" id="KAA5602372.1"/>
    </source>
</evidence>
<feature type="domain" description="PAC" evidence="14">
    <location>
        <begin position="404"/>
        <end position="456"/>
    </location>
</feature>
<protein>
    <recommendedName>
        <fullName evidence="2">histidine kinase</fullName>
        <ecNumber evidence="2">2.7.13.3</ecNumber>
    </recommendedName>
</protein>
<sequence>MPASLQKTSDDARCRMRRRPAKVLAAAAVLLPITIFLAEAVLDYRQTAEKVRDDVEAKTEALANHAEAVLRSIRVVMARVEDRVGRQPWDAVRGSAELRAYLDEVRAEIPEIESIYVVGPDAHRVSAGGVFRALPAEETGAEPGAAEPGTALRVGSAASLPEGGAAAFTLSRPLRRDGGFAGDVGVAVSARPFEALLRSAGGGRDAAVALVRTDGTVLVRQSLLDRHTLSREAGGALSAARAADGQAGSNEGEAAPDSSSGIAAVRKLDGAPLAVAYSVPAVAVHGPWLQRMAALAALALMTSVTLMWAGRRALQDARSELDLGRAHLEGVVRAMPIGVIVAEAPSGRLVLANDQVGRILRAPADPSGGIDAYSNLVGLHPDGRRLAPEEWPLARVLGSGEGAPEQEIRVLRGDGSRGIIAVNSAPVRDRSGALVAAVVAFYDITARKDSQVRVEMLMRETLHRAKNQLAVVEGMARQTGRIASGIDDFLDRFSERLQGLALTQTLLVERQWESVRLKDLLIAQMTAFPAPLGDRIDLDGPEVEVAPEPAHNLGLAFHELARNAVQYGALSDGAGRIRVHWGAGSGGRFRLEWVEEGGPPIETPPIERGFGSMVLTRVAGAAVDGTVTMEFNRSGLVWRLDGSARYFH</sequence>
<keyword evidence="7" id="KW-0677">Repeat</keyword>
<reference evidence="15 16" key="1">
    <citation type="submission" date="2019-09" db="EMBL/GenBank/DDBJ databases">
        <title>Draft Whole-Genome sequence of Blastochloris sulfoviridis DSM 729.</title>
        <authorList>
            <person name="Meyer T.E."/>
            <person name="Kyndt J.A."/>
        </authorList>
    </citation>
    <scope>NUCLEOTIDE SEQUENCE [LARGE SCALE GENOMIC DNA]</scope>
    <source>
        <strain evidence="15 16">DSM 729</strain>
    </source>
</reference>
<keyword evidence="6" id="KW-0808">Transferase</keyword>
<evidence type="ECO:0000256" key="13">
    <source>
        <dbReference type="SAM" id="MobiDB-lite"/>
    </source>
</evidence>
<comment type="caution">
    <text evidence="15">The sequence shown here is derived from an EMBL/GenBank/DDBJ whole genome shotgun (WGS) entry which is preliminary data.</text>
</comment>
<evidence type="ECO:0000256" key="7">
    <source>
        <dbReference type="ARBA" id="ARBA00022737"/>
    </source>
</evidence>
<evidence type="ECO:0000259" key="14">
    <source>
        <dbReference type="PROSITE" id="PS50113"/>
    </source>
</evidence>
<keyword evidence="11" id="KW-0157">Chromophore</keyword>
<dbReference type="GO" id="GO:0005524">
    <property type="term" value="F:ATP binding"/>
    <property type="evidence" value="ECO:0007669"/>
    <property type="project" value="UniProtKB-KW"/>
</dbReference>
<evidence type="ECO:0000256" key="2">
    <source>
        <dbReference type="ARBA" id="ARBA00012438"/>
    </source>
</evidence>
<dbReference type="SUPFAM" id="SSF55785">
    <property type="entry name" value="PYP-like sensor domain (PAS domain)"/>
    <property type="match status" value="1"/>
</dbReference>
<dbReference type="PANTHER" id="PTHR41523">
    <property type="entry name" value="TWO-COMPONENT SYSTEM SENSOR PROTEIN"/>
    <property type="match status" value="1"/>
</dbReference>
<dbReference type="EC" id="2.7.13.3" evidence="2"/>
<dbReference type="InterPro" id="IPR035965">
    <property type="entry name" value="PAS-like_dom_sf"/>
</dbReference>
<keyword evidence="16" id="KW-1185">Reference proteome</keyword>
<name>A0A5M6I2H7_9HYPH</name>
<feature type="compositionally biased region" description="Low complexity" evidence="13">
    <location>
        <begin position="235"/>
        <end position="248"/>
    </location>
</feature>
<dbReference type="SMART" id="SM00911">
    <property type="entry name" value="HWE_HK"/>
    <property type="match status" value="1"/>
</dbReference>